<keyword evidence="1" id="KW-0472">Membrane</keyword>
<keyword evidence="1" id="KW-0812">Transmembrane</keyword>
<proteinExistence type="predicted"/>
<gene>
    <name evidence="2" type="ORF">DL07_01330</name>
</gene>
<accession>A0A074IUG2</accession>
<dbReference type="EMBL" id="JJMT01000011">
    <property type="protein sequence ID" value="KEO45353.1"/>
    <property type="molecule type" value="Genomic_DNA"/>
</dbReference>
<reference evidence="2 3" key="1">
    <citation type="submission" date="2014-04" db="EMBL/GenBank/DDBJ databases">
        <title>Variable characteristics of bacteriocin-producing Streptococcus salivarius strains isolated from Malaysian subjects.</title>
        <authorList>
            <person name="Philip K."/>
            <person name="Barbour A."/>
        </authorList>
    </citation>
    <scope>NUCLEOTIDE SEQUENCE [LARGE SCALE GENOMIC DNA]</scope>
    <source>
        <strain evidence="2 3">NU10</strain>
    </source>
</reference>
<sequence>MFFPSGELYGGAVFLLLLHNFLSKNVIVFMKIIVVVAIGTSCCSNGFFQSNLYETTKKEASLNGLPRFPRIISTKKKNNDYF</sequence>
<evidence type="ECO:0000313" key="3">
    <source>
        <dbReference type="Proteomes" id="UP000027855"/>
    </source>
</evidence>
<comment type="caution">
    <text evidence="2">The sequence shown here is derived from an EMBL/GenBank/DDBJ whole genome shotgun (WGS) entry which is preliminary data.</text>
</comment>
<organism evidence="2 3">
    <name type="scientific">Streptococcus salivarius</name>
    <dbReference type="NCBI Taxonomy" id="1304"/>
    <lineage>
        <taxon>Bacteria</taxon>
        <taxon>Bacillati</taxon>
        <taxon>Bacillota</taxon>
        <taxon>Bacilli</taxon>
        <taxon>Lactobacillales</taxon>
        <taxon>Streptococcaceae</taxon>
        <taxon>Streptococcus</taxon>
    </lineage>
</organism>
<evidence type="ECO:0000256" key="1">
    <source>
        <dbReference type="SAM" id="Phobius"/>
    </source>
</evidence>
<name>A0A074IUG2_STRSL</name>
<dbReference type="Proteomes" id="UP000027855">
    <property type="component" value="Unassembled WGS sequence"/>
</dbReference>
<dbReference type="AlphaFoldDB" id="A0A074IUG2"/>
<feature type="transmembrane region" description="Helical" evidence="1">
    <location>
        <begin position="26"/>
        <end position="48"/>
    </location>
</feature>
<keyword evidence="1" id="KW-1133">Transmembrane helix</keyword>
<evidence type="ECO:0000313" key="2">
    <source>
        <dbReference type="EMBL" id="KEO45353.1"/>
    </source>
</evidence>
<protein>
    <submittedName>
        <fullName evidence="2">Uncharacterized protein</fullName>
    </submittedName>
</protein>